<comment type="caution">
    <text evidence="3">The sequence shown here is derived from an EMBL/GenBank/DDBJ whole genome shotgun (WGS) entry which is preliminary data.</text>
</comment>
<gene>
    <name evidence="3" type="ORF">Hamer_G003676</name>
</gene>
<proteinExistence type="predicted"/>
<dbReference type="Pfam" id="PF01549">
    <property type="entry name" value="ShK"/>
    <property type="match status" value="1"/>
</dbReference>
<dbReference type="Proteomes" id="UP000747542">
    <property type="component" value="Unassembled WGS sequence"/>
</dbReference>
<dbReference type="EMBL" id="JAHLQT010025476">
    <property type="protein sequence ID" value="KAG7164468.1"/>
    <property type="molecule type" value="Genomic_DNA"/>
</dbReference>
<evidence type="ECO:0000313" key="4">
    <source>
        <dbReference type="Proteomes" id="UP000747542"/>
    </source>
</evidence>
<comment type="caution">
    <text evidence="1">Lacks conserved residue(s) required for the propagation of feature annotation.</text>
</comment>
<protein>
    <submittedName>
        <fullName evidence="3">Putative ShK domain-like-containing protein</fullName>
    </submittedName>
</protein>
<dbReference type="InterPro" id="IPR003582">
    <property type="entry name" value="ShKT_dom"/>
</dbReference>
<sequence length="68" mass="7802">MGCSDRDPRCSLWAGKGECYKNRGYMHVHCAESCHQCVVQDATRSERWFRGLSVTQELLGYEYNTLAP</sequence>
<organism evidence="3 4">
    <name type="scientific">Homarus americanus</name>
    <name type="common">American lobster</name>
    <dbReference type="NCBI Taxonomy" id="6706"/>
    <lineage>
        <taxon>Eukaryota</taxon>
        <taxon>Metazoa</taxon>
        <taxon>Ecdysozoa</taxon>
        <taxon>Arthropoda</taxon>
        <taxon>Crustacea</taxon>
        <taxon>Multicrustacea</taxon>
        <taxon>Malacostraca</taxon>
        <taxon>Eumalacostraca</taxon>
        <taxon>Eucarida</taxon>
        <taxon>Decapoda</taxon>
        <taxon>Pleocyemata</taxon>
        <taxon>Astacidea</taxon>
        <taxon>Nephropoidea</taxon>
        <taxon>Nephropidae</taxon>
        <taxon>Homarus</taxon>
    </lineage>
</organism>
<dbReference type="PROSITE" id="PS51670">
    <property type="entry name" value="SHKT"/>
    <property type="match status" value="1"/>
</dbReference>
<name>A0A8J5MUF5_HOMAM</name>
<dbReference type="SMART" id="SM00254">
    <property type="entry name" value="ShKT"/>
    <property type="match status" value="1"/>
</dbReference>
<keyword evidence="1" id="KW-1015">Disulfide bond</keyword>
<dbReference type="AlphaFoldDB" id="A0A8J5MUF5"/>
<evidence type="ECO:0000259" key="2">
    <source>
        <dbReference type="PROSITE" id="PS51670"/>
    </source>
</evidence>
<evidence type="ECO:0000256" key="1">
    <source>
        <dbReference type="PROSITE-ProRule" id="PRU01005"/>
    </source>
</evidence>
<keyword evidence="4" id="KW-1185">Reference proteome</keyword>
<accession>A0A8J5MUF5</accession>
<feature type="domain" description="ShKT" evidence="2">
    <location>
        <begin position="3"/>
        <end position="37"/>
    </location>
</feature>
<evidence type="ECO:0000313" key="3">
    <source>
        <dbReference type="EMBL" id="KAG7164468.1"/>
    </source>
</evidence>
<feature type="disulfide bond" evidence="1">
    <location>
        <begin position="3"/>
        <end position="37"/>
    </location>
</feature>
<reference evidence="3" key="1">
    <citation type="journal article" date="2021" name="Sci. Adv.">
        <title>The American lobster genome reveals insights on longevity, neural, and immune adaptations.</title>
        <authorList>
            <person name="Polinski J.M."/>
            <person name="Zimin A.V."/>
            <person name="Clark K.F."/>
            <person name="Kohn A.B."/>
            <person name="Sadowski N."/>
            <person name="Timp W."/>
            <person name="Ptitsyn A."/>
            <person name="Khanna P."/>
            <person name="Romanova D.Y."/>
            <person name="Williams P."/>
            <person name="Greenwood S.J."/>
            <person name="Moroz L.L."/>
            <person name="Walt D.R."/>
            <person name="Bodnar A.G."/>
        </authorList>
    </citation>
    <scope>NUCLEOTIDE SEQUENCE</scope>
    <source>
        <strain evidence="3">GMGI-L3</strain>
    </source>
</reference>